<dbReference type="Gene3D" id="3.30.700.10">
    <property type="entry name" value="Glycoprotein, Type 4 Pilin"/>
    <property type="match status" value="1"/>
</dbReference>
<protein>
    <recommendedName>
        <fullName evidence="2">DUF1559 domain-containing protein</fullName>
    </recommendedName>
</protein>
<dbReference type="AlphaFoldDB" id="A0A5C6AWD9"/>
<evidence type="ECO:0000313" key="3">
    <source>
        <dbReference type="EMBL" id="TWU03817.1"/>
    </source>
</evidence>
<feature type="transmembrane region" description="Helical" evidence="1">
    <location>
        <begin position="39"/>
        <end position="63"/>
    </location>
</feature>
<dbReference type="NCBIfam" id="TIGR04294">
    <property type="entry name" value="pre_pil_HX9DG"/>
    <property type="match status" value="1"/>
</dbReference>
<evidence type="ECO:0000313" key="4">
    <source>
        <dbReference type="Proteomes" id="UP000316213"/>
    </source>
</evidence>
<keyword evidence="1" id="KW-0812">Transmembrane</keyword>
<dbReference type="SUPFAM" id="SSF54523">
    <property type="entry name" value="Pili subunits"/>
    <property type="match status" value="1"/>
</dbReference>
<dbReference type="Pfam" id="PF07596">
    <property type="entry name" value="SBP_bac_10"/>
    <property type="match status" value="1"/>
</dbReference>
<name>A0A5C6AWD9_9BACT</name>
<dbReference type="Proteomes" id="UP000316213">
    <property type="component" value="Unassembled WGS sequence"/>
</dbReference>
<sequence length="340" mass="37529">MGNEILFNGLMSNSSWGRSRAAYRSVSSERSCLRPHRSAFTIIELLIVIAIIGVMIGLLLPAVQASRESARQTQCINHLKQIGLAVQNFESQRKELPPSRNYDHYTSWAFLILPFLEQIALPDQWDDQLKYYYQSDTARQTNIPVYSCPSRREGGVISIQNDDILSPFETSGHVPGIVSDYACSAGFGDGWNWIHSKGALVMGRGVTDPETFPEGNYAPPGAKLVSWSSRTTYASLTDGTSHTILVGEKHVRPTRQGIAQEDGAIYNGDHPGSFSRCGGPGYPLARFPMEDRQLSFGSYHTGGVNFVFCDGSVRTLETSIATDILGRLTVRDDMKFVDGH</sequence>
<dbReference type="RefSeq" id="WP_315853436.1">
    <property type="nucleotide sequence ID" value="NZ_SJPM01000001.1"/>
</dbReference>
<reference evidence="3 4" key="1">
    <citation type="submission" date="2019-02" db="EMBL/GenBank/DDBJ databases">
        <title>Deep-cultivation of Planctomycetes and their phenomic and genomic characterization uncovers novel biology.</title>
        <authorList>
            <person name="Wiegand S."/>
            <person name="Jogler M."/>
            <person name="Boedeker C."/>
            <person name="Pinto D."/>
            <person name="Vollmers J."/>
            <person name="Rivas-Marin E."/>
            <person name="Kohn T."/>
            <person name="Peeters S.H."/>
            <person name="Heuer A."/>
            <person name="Rast P."/>
            <person name="Oberbeckmann S."/>
            <person name="Bunk B."/>
            <person name="Jeske O."/>
            <person name="Meyerdierks A."/>
            <person name="Storesund J.E."/>
            <person name="Kallscheuer N."/>
            <person name="Luecker S."/>
            <person name="Lage O.M."/>
            <person name="Pohl T."/>
            <person name="Merkel B.J."/>
            <person name="Hornburger P."/>
            <person name="Mueller R.-W."/>
            <person name="Bruemmer F."/>
            <person name="Labrenz M."/>
            <person name="Spormann A.M."/>
            <person name="Op Den Camp H."/>
            <person name="Overmann J."/>
            <person name="Amann R."/>
            <person name="Jetten M.S.M."/>
            <person name="Mascher T."/>
            <person name="Medema M.H."/>
            <person name="Devos D.P."/>
            <person name="Kaster A.-K."/>
            <person name="Ovreas L."/>
            <person name="Rohde M."/>
            <person name="Galperin M.Y."/>
            <person name="Jogler C."/>
        </authorList>
    </citation>
    <scope>NUCLEOTIDE SEQUENCE [LARGE SCALE GENOMIC DNA]</scope>
    <source>
        <strain evidence="3 4">Pla100</strain>
    </source>
</reference>
<evidence type="ECO:0000256" key="1">
    <source>
        <dbReference type="SAM" id="Phobius"/>
    </source>
</evidence>
<dbReference type="InterPro" id="IPR011453">
    <property type="entry name" value="DUF1559"/>
</dbReference>
<comment type="caution">
    <text evidence="3">The sequence shown here is derived from an EMBL/GenBank/DDBJ whole genome shotgun (WGS) entry which is preliminary data.</text>
</comment>
<dbReference type="NCBIfam" id="TIGR02532">
    <property type="entry name" value="IV_pilin_GFxxxE"/>
    <property type="match status" value="1"/>
</dbReference>
<organism evidence="3 4">
    <name type="scientific">Neorhodopirellula pilleata</name>
    <dbReference type="NCBI Taxonomy" id="2714738"/>
    <lineage>
        <taxon>Bacteria</taxon>
        <taxon>Pseudomonadati</taxon>
        <taxon>Planctomycetota</taxon>
        <taxon>Planctomycetia</taxon>
        <taxon>Pirellulales</taxon>
        <taxon>Pirellulaceae</taxon>
        <taxon>Neorhodopirellula</taxon>
    </lineage>
</organism>
<evidence type="ECO:0000259" key="2">
    <source>
        <dbReference type="Pfam" id="PF07596"/>
    </source>
</evidence>
<dbReference type="EMBL" id="SJPM01000001">
    <property type="protein sequence ID" value="TWU03817.1"/>
    <property type="molecule type" value="Genomic_DNA"/>
</dbReference>
<feature type="domain" description="DUF1559" evidence="2">
    <location>
        <begin position="64"/>
        <end position="321"/>
    </location>
</feature>
<proteinExistence type="predicted"/>
<dbReference type="Pfam" id="PF07963">
    <property type="entry name" value="N_methyl"/>
    <property type="match status" value="1"/>
</dbReference>
<gene>
    <name evidence="3" type="ORF">Pla100_07470</name>
</gene>
<dbReference type="InterPro" id="IPR027558">
    <property type="entry name" value="Pre_pil_HX9DG_C"/>
</dbReference>
<dbReference type="PANTHER" id="PTHR30093:SF2">
    <property type="entry name" value="TYPE II SECRETION SYSTEM PROTEIN H"/>
    <property type="match status" value="1"/>
</dbReference>
<dbReference type="InterPro" id="IPR012902">
    <property type="entry name" value="N_methyl_site"/>
</dbReference>
<keyword evidence="1" id="KW-0472">Membrane</keyword>
<dbReference type="InterPro" id="IPR045584">
    <property type="entry name" value="Pilin-like"/>
</dbReference>
<keyword evidence="4" id="KW-1185">Reference proteome</keyword>
<keyword evidence="1" id="KW-1133">Transmembrane helix</keyword>
<dbReference type="PANTHER" id="PTHR30093">
    <property type="entry name" value="GENERAL SECRETION PATHWAY PROTEIN G"/>
    <property type="match status" value="1"/>
</dbReference>
<accession>A0A5C6AWD9</accession>